<organism evidence="2 3">
    <name type="scientific">Nitrosospira multiformis</name>
    <dbReference type="NCBI Taxonomy" id="1231"/>
    <lineage>
        <taxon>Bacteria</taxon>
        <taxon>Pseudomonadati</taxon>
        <taxon>Pseudomonadota</taxon>
        <taxon>Betaproteobacteria</taxon>
        <taxon>Nitrosomonadales</taxon>
        <taxon>Nitrosomonadaceae</taxon>
        <taxon>Nitrosospira</taxon>
    </lineage>
</organism>
<dbReference type="Proteomes" id="UP000244152">
    <property type="component" value="Unassembled WGS sequence"/>
</dbReference>
<evidence type="ECO:0000313" key="3">
    <source>
        <dbReference type="Proteomes" id="UP000244152"/>
    </source>
</evidence>
<gene>
    <name evidence="2" type="ORF">C8R21_13022</name>
</gene>
<dbReference type="RefSeq" id="WP_107763101.1">
    <property type="nucleotide sequence ID" value="NZ_QAOK01000030.1"/>
</dbReference>
<reference evidence="2 3" key="1">
    <citation type="submission" date="2018-04" db="EMBL/GenBank/DDBJ databases">
        <title>Active sludge and wastewater microbial communities from Klosterneuburg, Austria.</title>
        <authorList>
            <person name="Wagner M."/>
        </authorList>
    </citation>
    <scope>NUCLEOTIDE SEQUENCE [LARGE SCALE GENOMIC DNA]</scope>
    <source>
        <strain evidence="2 3">Nl12</strain>
    </source>
</reference>
<protein>
    <submittedName>
        <fullName evidence="2">Uncharacterized protein</fullName>
    </submittedName>
</protein>
<dbReference type="EMBL" id="QAOK01000030">
    <property type="protein sequence ID" value="PTQ79310.1"/>
    <property type="molecule type" value="Genomic_DNA"/>
</dbReference>
<evidence type="ECO:0000256" key="1">
    <source>
        <dbReference type="SAM" id="MobiDB-lite"/>
    </source>
</evidence>
<dbReference type="AlphaFoldDB" id="A0A2T5I674"/>
<sequence>MRNIDEIDDEEFENDEYDEEMNDVSYEPECPVCHSEGDCEHVLATFGVTEGTVSGPICKHIDEMLNSIAGFILKHETFPPPLVESSSYGELREAVTASRDAGDSLGDALDAEYGLALGVLRDILEDREGVSWEEYEIDESSGTWGYMRYYAADPNQVIAEVNQYLSSNC</sequence>
<comment type="caution">
    <text evidence="2">The sequence shown here is derived from an EMBL/GenBank/DDBJ whole genome shotgun (WGS) entry which is preliminary data.</text>
</comment>
<feature type="region of interest" description="Disordered" evidence="1">
    <location>
        <begin position="1"/>
        <end position="22"/>
    </location>
</feature>
<name>A0A2T5I674_9PROT</name>
<evidence type="ECO:0000313" key="2">
    <source>
        <dbReference type="EMBL" id="PTQ79310.1"/>
    </source>
</evidence>
<accession>A0A2T5I674</accession>
<proteinExistence type="predicted"/>